<comment type="caution">
    <text evidence="1">The sequence shown here is derived from an EMBL/GenBank/DDBJ whole genome shotgun (WGS) entry which is preliminary data.</text>
</comment>
<dbReference type="Proteomes" id="UP000291343">
    <property type="component" value="Unassembled WGS sequence"/>
</dbReference>
<name>A0A482WKC3_LAOST</name>
<accession>A0A482WKC3</accession>
<organism evidence="1 2">
    <name type="scientific">Laodelphax striatellus</name>
    <name type="common">Small brown planthopper</name>
    <name type="synonym">Delphax striatella</name>
    <dbReference type="NCBI Taxonomy" id="195883"/>
    <lineage>
        <taxon>Eukaryota</taxon>
        <taxon>Metazoa</taxon>
        <taxon>Ecdysozoa</taxon>
        <taxon>Arthropoda</taxon>
        <taxon>Hexapoda</taxon>
        <taxon>Insecta</taxon>
        <taxon>Pterygota</taxon>
        <taxon>Neoptera</taxon>
        <taxon>Paraneoptera</taxon>
        <taxon>Hemiptera</taxon>
        <taxon>Auchenorrhyncha</taxon>
        <taxon>Fulgoroidea</taxon>
        <taxon>Delphacidae</taxon>
        <taxon>Criomorphinae</taxon>
        <taxon>Laodelphax</taxon>
    </lineage>
</organism>
<dbReference type="InParanoid" id="A0A482WKC3"/>
<evidence type="ECO:0000313" key="1">
    <source>
        <dbReference type="EMBL" id="RZF33977.1"/>
    </source>
</evidence>
<keyword evidence="2" id="KW-1185">Reference proteome</keyword>
<dbReference type="EMBL" id="QKKF02033054">
    <property type="protein sequence ID" value="RZF33977.1"/>
    <property type="molecule type" value="Genomic_DNA"/>
</dbReference>
<evidence type="ECO:0000313" key="2">
    <source>
        <dbReference type="Proteomes" id="UP000291343"/>
    </source>
</evidence>
<gene>
    <name evidence="1" type="ORF">LSTR_LSTR006893</name>
</gene>
<proteinExistence type="predicted"/>
<dbReference type="AlphaFoldDB" id="A0A482WKC3"/>
<sequence>MKEKRRLEICINAETTEMGTGDFNAIPLQSKDRKLTRCQVGSAEAGRRCAKQSTILRQKRSAPFRSVTVPLSLYCTLMAFRSLRSLYIIVSSIVPHLA</sequence>
<reference evidence="1 2" key="1">
    <citation type="journal article" date="2017" name="Gigascience">
        <title>Genome sequence of the small brown planthopper, Laodelphax striatellus.</title>
        <authorList>
            <person name="Zhu J."/>
            <person name="Jiang F."/>
            <person name="Wang X."/>
            <person name="Yang P."/>
            <person name="Bao Y."/>
            <person name="Zhao W."/>
            <person name="Wang W."/>
            <person name="Lu H."/>
            <person name="Wang Q."/>
            <person name="Cui N."/>
            <person name="Li J."/>
            <person name="Chen X."/>
            <person name="Luo L."/>
            <person name="Yu J."/>
            <person name="Kang L."/>
            <person name="Cui F."/>
        </authorList>
    </citation>
    <scope>NUCLEOTIDE SEQUENCE [LARGE SCALE GENOMIC DNA]</scope>
    <source>
        <strain evidence="1">Lst14</strain>
    </source>
</reference>
<protein>
    <submittedName>
        <fullName evidence="1">Uncharacterized protein</fullName>
    </submittedName>
</protein>